<protein>
    <submittedName>
        <fullName evidence="1">Uncharacterized protein</fullName>
    </submittedName>
</protein>
<evidence type="ECO:0000313" key="1">
    <source>
        <dbReference type="EMBL" id="KAF2531258.1"/>
    </source>
</evidence>
<dbReference type="EMBL" id="QGKY02002305">
    <property type="protein sequence ID" value="KAF2531258.1"/>
    <property type="molecule type" value="Genomic_DNA"/>
</dbReference>
<gene>
    <name evidence="1" type="ORF">F2Q70_00031318</name>
</gene>
<comment type="caution">
    <text evidence="1">The sequence shown here is derived from an EMBL/GenBank/DDBJ whole genome shotgun (WGS) entry which is preliminary data.</text>
</comment>
<organism evidence="1">
    <name type="scientific">Brassica cretica</name>
    <name type="common">Mustard</name>
    <dbReference type="NCBI Taxonomy" id="69181"/>
    <lineage>
        <taxon>Eukaryota</taxon>
        <taxon>Viridiplantae</taxon>
        <taxon>Streptophyta</taxon>
        <taxon>Embryophyta</taxon>
        <taxon>Tracheophyta</taxon>
        <taxon>Spermatophyta</taxon>
        <taxon>Magnoliopsida</taxon>
        <taxon>eudicotyledons</taxon>
        <taxon>Gunneridae</taxon>
        <taxon>Pentapetalae</taxon>
        <taxon>rosids</taxon>
        <taxon>malvids</taxon>
        <taxon>Brassicales</taxon>
        <taxon>Brassicaceae</taxon>
        <taxon>Brassiceae</taxon>
        <taxon>Brassica</taxon>
    </lineage>
</organism>
<accession>A0A8S9FGK0</accession>
<sequence>MDLSKLREINVNIKHNSAWVQAGATVGELYYSSDVRDPRAAPPRDLFLVRDNIRQLASDDQGVPNQATKDVCDPIEATRSIPAPVQLAAQLLWWSDSTII</sequence>
<dbReference type="InterPro" id="IPR016169">
    <property type="entry name" value="FAD-bd_PCMH_sub2"/>
</dbReference>
<reference evidence="1" key="1">
    <citation type="submission" date="2019-12" db="EMBL/GenBank/DDBJ databases">
        <title>Genome sequencing and annotation of Brassica cretica.</title>
        <authorList>
            <person name="Studholme D.J."/>
            <person name="Sarris P.F."/>
        </authorList>
    </citation>
    <scope>NUCLEOTIDE SEQUENCE</scope>
    <source>
        <strain evidence="1">PFS-102/07</strain>
        <tissue evidence="1">Leaf</tissue>
    </source>
</reference>
<name>A0A8S9FGK0_BRACR</name>
<dbReference type="AlphaFoldDB" id="A0A8S9FGK0"/>
<proteinExistence type="predicted"/>
<dbReference type="Gene3D" id="3.30.465.10">
    <property type="match status" value="1"/>
</dbReference>